<reference evidence="1" key="1">
    <citation type="submission" date="2018-02" db="EMBL/GenBank/DDBJ databases">
        <title>The genomes of Aspergillus section Nigri reveals drivers in fungal speciation.</title>
        <authorList>
            <consortium name="DOE Joint Genome Institute"/>
            <person name="Vesth T.C."/>
            <person name="Nybo J."/>
            <person name="Theobald S."/>
            <person name="Brandl J."/>
            <person name="Frisvad J.C."/>
            <person name="Nielsen K.F."/>
            <person name="Lyhne E.K."/>
            <person name="Kogle M.E."/>
            <person name="Kuo A."/>
            <person name="Riley R."/>
            <person name="Clum A."/>
            <person name="Nolan M."/>
            <person name="Lipzen A."/>
            <person name="Salamov A."/>
            <person name="Henrissat B."/>
            <person name="Wiebenga A."/>
            <person name="De vries R.P."/>
            <person name="Grigoriev I.V."/>
            <person name="Mortensen U.H."/>
            <person name="Andersen M.R."/>
            <person name="Baker S.E."/>
        </authorList>
    </citation>
    <scope>NUCLEOTIDE SEQUENCE</scope>
    <source>
        <strain evidence="1">CBS 121060</strain>
    </source>
</reference>
<evidence type="ECO:0000313" key="1">
    <source>
        <dbReference type="EMBL" id="RAH75465.1"/>
    </source>
</evidence>
<evidence type="ECO:0000313" key="2">
    <source>
        <dbReference type="Proteomes" id="UP000249661"/>
    </source>
</evidence>
<protein>
    <submittedName>
        <fullName evidence="1">Uncharacterized protein</fullName>
    </submittedName>
</protein>
<dbReference type="EMBL" id="KZ824933">
    <property type="protein sequence ID" value="RAH75465.1"/>
    <property type="molecule type" value="Genomic_DNA"/>
</dbReference>
<dbReference type="Proteomes" id="UP000249661">
    <property type="component" value="Unassembled WGS sequence"/>
</dbReference>
<proteinExistence type="predicted"/>
<gene>
    <name evidence="1" type="ORF">BO66DRAFT_445257</name>
</gene>
<accession>A0ACD1HPF9</accession>
<sequence length="294" mass="33287">MQLEHEHPIAQAHDARPGSSCQAHSRHSDERMQPISTLIQPSTTQHCLLSNDPYINLPVMGIGMTGVIHEVGQDRVVKKAKRHHPGPTRDPEDTEYLNEINRETLKNEIDVFERLGRHQGIIPCYRTSHYGIELARAQEDLESHLNEYPEREDALKLRWIASLIESFACIHSCKVFVDDIALRNILVLNEELKVADFGQSILLPRDAGMGSITENDLYAKIEILHLGSVIYSIAAWQAHKYFFFNPENPDLCWPASFPDVEGVLCGSIIAKCWQGKYSSIDQLKDEAHLLLAGY</sequence>
<name>A0ACD1HPF9_9EURO</name>
<keyword evidence="2" id="KW-1185">Reference proteome</keyword>
<organism evidence="1 2">
    <name type="scientific">Aspergillus aculeatinus CBS 121060</name>
    <dbReference type="NCBI Taxonomy" id="1448322"/>
    <lineage>
        <taxon>Eukaryota</taxon>
        <taxon>Fungi</taxon>
        <taxon>Dikarya</taxon>
        <taxon>Ascomycota</taxon>
        <taxon>Pezizomycotina</taxon>
        <taxon>Eurotiomycetes</taxon>
        <taxon>Eurotiomycetidae</taxon>
        <taxon>Eurotiales</taxon>
        <taxon>Aspergillaceae</taxon>
        <taxon>Aspergillus</taxon>
        <taxon>Aspergillus subgen. Circumdati</taxon>
    </lineage>
</organism>